<proteinExistence type="predicted"/>
<dbReference type="PANTHER" id="PTHR43649">
    <property type="entry name" value="ARABINOSE-BINDING PROTEIN-RELATED"/>
    <property type="match status" value="1"/>
</dbReference>
<feature type="region of interest" description="Disordered" evidence="1">
    <location>
        <begin position="27"/>
        <end position="47"/>
    </location>
</feature>
<feature type="chain" id="PRO_5038814783" evidence="2">
    <location>
        <begin position="27"/>
        <end position="457"/>
    </location>
</feature>
<dbReference type="Proteomes" id="UP000242263">
    <property type="component" value="Unassembled WGS sequence"/>
</dbReference>
<dbReference type="InterPro" id="IPR050490">
    <property type="entry name" value="Bact_solute-bd_prot1"/>
</dbReference>
<evidence type="ECO:0000256" key="2">
    <source>
        <dbReference type="SAM" id="SignalP"/>
    </source>
</evidence>
<sequence>MQLKKVLAGIAAASLAIGLAACSPSASNSSQKEGTDAHKNDSASCQNKVKKEGVEKVTVWAWYPAIEQIVDNFNETHDDVQVCWNNAGQGSPEYVKFQNAIKAGKGGPDIIQLEYEAMPQFVSGAQKHLVDLSKYGMDKYKSEYTEGAWNGVTVGGGSSVYGIPVDLRPFVMYVNQPVFDKYNLKIPTTWKEFAQVGRDLKAAGFDGYLSDWNPNGTAVNMALFAQKGAKPYTYSAEKADQVGIDFNSEGVQDVMEFWQGLVKEGLVDTTDANTTDWNTSMVSGKYALYVQASWLGGYLKGLDGSEQGIFRLAKAPVWDDSTPAVNQGGSAWAVTDQAANTKVAAQVAHDLFDSDKAQEIGVTTAGLFPAWNKMLKSDFFKNLEDPFFGNQKINEVTIPTAQAYKGEDFLPFQTYAYDAQTKAFTSIVRDGKDAKKGLADLTTSLNDYAKQQGFTTK</sequence>
<dbReference type="RefSeq" id="WP_101541499.1">
    <property type="nucleotide sequence ID" value="NZ_PKGU01000004.1"/>
</dbReference>
<dbReference type="EMBL" id="PKGU01000004">
    <property type="protein sequence ID" value="PKZ14577.1"/>
    <property type="molecule type" value="Genomic_DNA"/>
</dbReference>
<gene>
    <name evidence="3" type="ORF">CYJ32_06475</name>
</gene>
<evidence type="ECO:0000313" key="4">
    <source>
        <dbReference type="Proteomes" id="UP000242263"/>
    </source>
</evidence>
<evidence type="ECO:0000256" key="1">
    <source>
        <dbReference type="SAM" id="MobiDB-lite"/>
    </source>
</evidence>
<name>A0A2I1M381_9BIFI</name>
<accession>A0A2I1M381</accession>
<dbReference type="PANTHER" id="PTHR43649:SF14">
    <property type="entry name" value="BLR3389 PROTEIN"/>
    <property type="match status" value="1"/>
</dbReference>
<keyword evidence="2" id="KW-0732">Signal</keyword>
<dbReference type="AlphaFoldDB" id="A0A2I1M381"/>
<comment type="caution">
    <text evidence="3">The sequence shown here is derived from an EMBL/GenBank/DDBJ whole genome shotgun (WGS) entry which is preliminary data.</text>
</comment>
<reference evidence="3 4" key="1">
    <citation type="submission" date="2017-12" db="EMBL/GenBank/DDBJ databases">
        <title>Phylogenetic diversity of female urinary microbiome.</title>
        <authorList>
            <person name="Thomas-White K."/>
            <person name="Wolfe A.J."/>
        </authorList>
    </citation>
    <scope>NUCLEOTIDE SEQUENCE [LARGE SCALE GENOMIC DNA]</scope>
    <source>
        <strain evidence="3 4">UMB0064</strain>
    </source>
</reference>
<dbReference type="PROSITE" id="PS51257">
    <property type="entry name" value="PROKAR_LIPOPROTEIN"/>
    <property type="match status" value="1"/>
</dbReference>
<dbReference type="SUPFAM" id="SSF53850">
    <property type="entry name" value="Periplasmic binding protein-like II"/>
    <property type="match status" value="1"/>
</dbReference>
<dbReference type="Gene3D" id="3.40.190.10">
    <property type="entry name" value="Periplasmic binding protein-like II"/>
    <property type="match status" value="1"/>
</dbReference>
<organism evidence="3 4">
    <name type="scientific">Alloscardovia omnicolens</name>
    <dbReference type="NCBI Taxonomy" id="419015"/>
    <lineage>
        <taxon>Bacteria</taxon>
        <taxon>Bacillati</taxon>
        <taxon>Actinomycetota</taxon>
        <taxon>Actinomycetes</taxon>
        <taxon>Bifidobacteriales</taxon>
        <taxon>Bifidobacteriaceae</taxon>
        <taxon>Alloscardovia</taxon>
    </lineage>
</organism>
<evidence type="ECO:0000313" key="3">
    <source>
        <dbReference type="EMBL" id="PKZ14577.1"/>
    </source>
</evidence>
<protein>
    <submittedName>
        <fullName evidence="3">ABC transporter substrate-binding protein</fullName>
    </submittedName>
</protein>
<feature type="signal peptide" evidence="2">
    <location>
        <begin position="1"/>
        <end position="26"/>
    </location>
</feature>